<dbReference type="RefSeq" id="WP_091398191.1">
    <property type="nucleotide sequence ID" value="NZ_BKAI01000012.1"/>
</dbReference>
<dbReference type="STRING" id="1128970.SAMN04487935_3375"/>
<protein>
    <submittedName>
        <fullName evidence="1">Uncharacterized protein</fullName>
    </submittedName>
</protein>
<dbReference type="AlphaFoldDB" id="A0A1G9BVY9"/>
<accession>A0A1G9BVY9</accession>
<dbReference type="Proteomes" id="UP000199580">
    <property type="component" value="Unassembled WGS sequence"/>
</dbReference>
<proteinExistence type="predicted"/>
<sequence length="161" mass="18005">MRFVKAFPDPDRPIIRWALWANNLEELTAMGDVNNPLILPENEVPENIYGVCPLKFDNGILVARDEIEMETYQVVFEQKSAILTAAESIQTIGSDKFTYGSNDYPMHQAAQLRYAAVAASPKGIDMMNVKGEIVHIASANLSAFLNAYYDKIIEITNYTIA</sequence>
<name>A0A1G9BVY9_9FLAO</name>
<dbReference type="OrthoDB" id="1377341at2"/>
<reference evidence="1 2" key="1">
    <citation type="submission" date="2016-10" db="EMBL/GenBank/DDBJ databases">
        <authorList>
            <person name="de Groot N.N."/>
        </authorList>
    </citation>
    <scope>NUCLEOTIDE SEQUENCE [LARGE SCALE GENOMIC DNA]</scope>
    <source>
        <strain evidence="1 2">CGMCC 1.10076</strain>
    </source>
</reference>
<gene>
    <name evidence="1" type="ORF">SAMN04487935_3375</name>
</gene>
<organism evidence="1 2">
    <name type="scientific">Flavobacterium noncentrifugens</name>
    <dbReference type="NCBI Taxonomy" id="1128970"/>
    <lineage>
        <taxon>Bacteria</taxon>
        <taxon>Pseudomonadati</taxon>
        <taxon>Bacteroidota</taxon>
        <taxon>Flavobacteriia</taxon>
        <taxon>Flavobacteriales</taxon>
        <taxon>Flavobacteriaceae</taxon>
        <taxon>Flavobacterium</taxon>
    </lineage>
</organism>
<evidence type="ECO:0000313" key="1">
    <source>
        <dbReference type="EMBL" id="SDK43616.1"/>
    </source>
</evidence>
<dbReference type="EMBL" id="FNEZ01000006">
    <property type="protein sequence ID" value="SDK43616.1"/>
    <property type="molecule type" value="Genomic_DNA"/>
</dbReference>
<evidence type="ECO:0000313" key="2">
    <source>
        <dbReference type="Proteomes" id="UP000199580"/>
    </source>
</evidence>
<keyword evidence="2" id="KW-1185">Reference proteome</keyword>